<feature type="transmembrane region" description="Helical" evidence="1">
    <location>
        <begin position="37"/>
        <end position="58"/>
    </location>
</feature>
<feature type="signal peptide" evidence="2">
    <location>
        <begin position="1"/>
        <end position="23"/>
    </location>
</feature>
<evidence type="ECO:0000313" key="4">
    <source>
        <dbReference type="Proteomes" id="UP000297910"/>
    </source>
</evidence>
<evidence type="ECO:0000256" key="1">
    <source>
        <dbReference type="SAM" id="Phobius"/>
    </source>
</evidence>
<organism evidence="3 4">
    <name type="scientific">Botrytis paeoniae</name>
    <dbReference type="NCBI Taxonomy" id="278948"/>
    <lineage>
        <taxon>Eukaryota</taxon>
        <taxon>Fungi</taxon>
        <taxon>Dikarya</taxon>
        <taxon>Ascomycota</taxon>
        <taxon>Pezizomycotina</taxon>
        <taxon>Leotiomycetes</taxon>
        <taxon>Helotiales</taxon>
        <taxon>Sclerotiniaceae</taxon>
        <taxon>Botrytis</taxon>
    </lineage>
</organism>
<dbReference type="EMBL" id="PQXI01000003">
    <property type="protein sequence ID" value="TGO30868.1"/>
    <property type="molecule type" value="Genomic_DNA"/>
</dbReference>
<comment type="caution">
    <text evidence="3">The sequence shown here is derived from an EMBL/GenBank/DDBJ whole genome shotgun (WGS) entry which is preliminary data.</text>
</comment>
<reference evidence="3 4" key="1">
    <citation type="submission" date="2017-12" db="EMBL/GenBank/DDBJ databases">
        <title>Comparative genomics of Botrytis spp.</title>
        <authorList>
            <person name="Valero-Jimenez C.A."/>
            <person name="Tapia P."/>
            <person name="Veloso J."/>
            <person name="Silva-Moreno E."/>
            <person name="Staats M."/>
            <person name="Valdes J.H."/>
            <person name="Van Kan J.A.L."/>
        </authorList>
    </citation>
    <scope>NUCLEOTIDE SEQUENCE [LARGE SCALE GENOMIC DNA]</scope>
    <source>
        <strain evidence="3 4">Bp0003</strain>
    </source>
</reference>
<sequence length="99" mass="11474">MEWSMRILWAVAMLATITTTASTYNSLKKPNTRFLRFLRFPTAILFSAVFIFAYYTMADSVTLGDIQMFLQLMRQLANAFVQFAVRFPLGDIFREKALD</sequence>
<name>A0A4Z1G4W9_9HELO</name>
<feature type="chain" id="PRO_5021239210" evidence="2">
    <location>
        <begin position="24"/>
        <end position="99"/>
    </location>
</feature>
<keyword evidence="1" id="KW-0812">Transmembrane</keyword>
<proteinExistence type="predicted"/>
<keyword evidence="4" id="KW-1185">Reference proteome</keyword>
<accession>A0A4Z1G4W9</accession>
<keyword evidence="2" id="KW-0732">Signal</keyword>
<dbReference type="Proteomes" id="UP000297910">
    <property type="component" value="Unassembled WGS sequence"/>
</dbReference>
<keyword evidence="1" id="KW-1133">Transmembrane helix</keyword>
<gene>
    <name evidence="3" type="ORF">BPAE_0003g01540</name>
</gene>
<protein>
    <submittedName>
        <fullName evidence="3">Uncharacterized protein</fullName>
    </submittedName>
</protein>
<evidence type="ECO:0000256" key="2">
    <source>
        <dbReference type="SAM" id="SignalP"/>
    </source>
</evidence>
<dbReference type="AlphaFoldDB" id="A0A4Z1G4W9"/>
<keyword evidence="1" id="KW-0472">Membrane</keyword>
<evidence type="ECO:0000313" key="3">
    <source>
        <dbReference type="EMBL" id="TGO30868.1"/>
    </source>
</evidence>